<comment type="caution">
    <text evidence="4">The sequence shown here is derived from an EMBL/GenBank/DDBJ whole genome shotgun (WGS) entry which is preliminary data.</text>
</comment>
<dbReference type="InterPro" id="IPR001683">
    <property type="entry name" value="PX_dom"/>
</dbReference>
<dbReference type="GO" id="GO:0031901">
    <property type="term" value="C:early endosome membrane"/>
    <property type="evidence" value="ECO:0007669"/>
    <property type="project" value="TreeGrafter"/>
</dbReference>
<dbReference type="SMART" id="SM00312">
    <property type="entry name" value="PX"/>
    <property type="match status" value="1"/>
</dbReference>
<gene>
    <name evidence="4" type="primary">RvY_01548</name>
    <name evidence="4" type="synonym">RvY_01548.1</name>
    <name evidence="4" type="ORF">RvY_01548-1</name>
</gene>
<dbReference type="Gene3D" id="3.30.1520.10">
    <property type="entry name" value="Phox-like domain"/>
    <property type="match status" value="1"/>
</dbReference>
<protein>
    <recommendedName>
        <fullName evidence="3">PX domain-containing protein</fullName>
    </recommendedName>
</protein>
<accession>A0A1D1UNT1</accession>
<name>A0A1D1UNT1_RAMVA</name>
<dbReference type="GO" id="GO:0035091">
    <property type="term" value="F:phosphatidylinositol binding"/>
    <property type="evidence" value="ECO:0007669"/>
    <property type="project" value="InterPro"/>
</dbReference>
<dbReference type="EMBL" id="BDGG01000001">
    <property type="protein sequence ID" value="GAU88937.1"/>
    <property type="molecule type" value="Genomic_DNA"/>
</dbReference>
<evidence type="ECO:0000313" key="4">
    <source>
        <dbReference type="EMBL" id="GAU88937.1"/>
    </source>
</evidence>
<organism evidence="4 5">
    <name type="scientific">Ramazzottius varieornatus</name>
    <name type="common">Water bear</name>
    <name type="synonym">Tardigrade</name>
    <dbReference type="NCBI Taxonomy" id="947166"/>
    <lineage>
        <taxon>Eukaryota</taxon>
        <taxon>Metazoa</taxon>
        <taxon>Ecdysozoa</taxon>
        <taxon>Tardigrada</taxon>
        <taxon>Eutardigrada</taxon>
        <taxon>Parachela</taxon>
        <taxon>Hypsibioidea</taxon>
        <taxon>Ramazzottiidae</taxon>
        <taxon>Ramazzottius</taxon>
    </lineage>
</organism>
<dbReference type="InterPro" id="IPR028662">
    <property type="entry name" value="SNX8/Mvp1"/>
</dbReference>
<feature type="compositionally biased region" description="Polar residues" evidence="2">
    <location>
        <begin position="7"/>
        <end position="19"/>
    </location>
</feature>
<comment type="subcellular location">
    <subcellularLocation>
        <location evidence="1">Membrane</location>
        <topology evidence="1">Peripheral membrane protein</topology>
        <orientation evidence="1">Cytoplasmic side</orientation>
    </subcellularLocation>
</comment>
<dbReference type="Proteomes" id="UP000186922">
    <property type="component" value="Unassembled WGS sequence"/>
</dbReference>
<dbReference type="SUPFAM" id="SSF64268">
    <property type="entry name" value="PX domain"/>
    <property type="match status" value="1"/>
</dbReference>
<dbReference type="GO" id="GO:0005829">
    <property type="term" value="C:cytosol"/>
    <property type="evidence" value="ECO:0007669"/>
    <property type="project" value="GOC"/>
</dbReference>
<dbReference type="InterPro" id="IPR036871">
    <property type="entry name" value="PX_dom_sf"/>
</dbReference>
<evidence type="ECO:0000256" key="2">
    <source>
        <dbReference type="SAM" id="MobiDB-lite"/>
    </source>
</evidence>
<proteinExistence type="predicted"/>
<dbReference type="AlphaFoldDB" id="A0A1D1UNT1"/>
<reference evidence="4 5" key="1">
    <citation type="journal article" date="2016" name="Nat. Commun.">
        <title>Extremotolerant tardigrade genome and improved radiotolerance of human cultured cells by tardigrade-unique protein.</title>
        <authorList>
            <person name="Hashimoto T."/>
            <person name="Horikawa D.D."/>
            <person name="Saito Y."/>
            <person name="Kuwahara H."/>
            <person name="Kozuka-Hata H."/>
            <person name="Shin-I T."/>
            <person name="Minakuchi Y."/>
            <person name="Ohishi K."/>
            <person name="Motoyama A."/>
            <person name="Aizu T."/>
            <person name="Enomoto A."/>
            <person name="Kondo K."/>
            <person name="Tanaka S."/>
            <person name="Hara Y."/>
            <person name="Koshikawa S."/>
            <person name="Sagara H."/>
            <person name="Miura T."/>
            <person name="Yokobori S."/>
            <person name="Miyagawa K."/>
            <person name="Suzuki Y."/>
            <person name="Kubo T."/>
            <person name="Oyama M."/>
            <person name="Kohara Y."/>
            <person name="Fujiyama A."/>
            <person name="Arakawa K."/>
            <person name="Katayama T."/>
            <person name="Toyoda A."/>
            <person name="Kunieda T."/>
        </authorList>
    </citation>
    <scope>NUCLEOTIDE SEQUENCE [LARGE SCALE GENOMIC DNA]</scope>
    <source>
        <strain evidence="4 5">YOKOZUNA-1</strain>
    </source>
</reference>
<keyword evidence="5" id="KW-1185">Reference proteome</keyword>
<dbReference type="PROSITE" id="PS50195">
    <property type="entry name" value="PX"/>
    <property type="match status" value="1"/>
</dbReference>
<dbReference type="PANTHER" id="PTHR46571:SF1">
    <property type="entry name" value="SORTING NEXIN-8"/>
    <property type="match status" value="1"/>
</dbReference>
<sequence>MGVQERIFQSTSVDSSTQARPAKNSPLAVQVQQIPEKKGAFIKHVEYEVTCERFIVPRRYNDFAMLHEVLTQVYPTRLLPRLPPKKALTDQAFITKRQKALARYLTILLKHPVVGSSQVFQMFLSFTGKDLQATMKKKFTVDERSIMPSNLYSHMVPSDWATRLVEMKDQMTNAELTVRKLKRTMDAFCATSKEGVKNHTALNHELSNLCLPCNCPFMSFSPSGNADRTSFVSALADVGTEVAAVMKQWTELANCEEDLLTDQMQLIKDLMKGWKDFFERQSKYATQDQKAFEKAITASRSKTEPKDSAALEQKMATLKDAENRVKFSLYCVEQELIFLEQELSFHLARFLCELSGVEKQSAHKIAQAWDEVESRAAVLPESCFRRPSPSSPSPPS</sequence>
<dbReference type="Pfam" id="PF00787">
    <property type="entry name" value="PX"/>
    <property type="match status" value="1"/>
</dbReference>
<evidence type="ECO:0000256" key="1">
    <source>
        <dbReference type="ARBA" id="ARBA00004287"/>
    </source>
</evidence>
<evidence type="ECO:0000313" key="5">
    <source>
        <dbReference type="Proteomes" id="UP000186922"/>
    </source>
</evidence>
<dbReference type="GO" id="GO:0006886">
    <property type="term" value="P:intracellular protein transport"/>
    <property type="evidence" value="ECO:0007669"/>
    <property type="project" value="TreeGrafter"/>
</dbReference>
<dbReference type="STRING" id="947166.A0A1D1UNT1"/>
<feature type="region of interest" description="Disordered" evidence="2">
    <location>
        <begin position="1"/>
        <end position="27"/>
    </location>
</feature>
<feature type="domain" description="PX" evidence="3">
    <location>
        <begin position="1"/>
        <end position="130"/>
    </location>
</feature>
<dbReference type="GO" id="GO:0034498">
    <property type="term" value="P:early endosome to Golgi transport"/>
    <property type="evidence" value="ECO:0007669"/>
    <property type="project" value="TreeGrafter"/>
</dbReference>
<evidence type="ECO:0000259" key="3">
    <source>
        <dbReference type="PROSITE" id="PS50195"/>
    </source>
</evidence>
<dbReference type="OrthoDB" id="10064318at2759"/>
<dbReference type="PANTHER" id="PTHR46571">
    <property type="entry name" value="SORTING NEXIN-8"/>
    <property type="match status" value="1"/>
</dbReference>